<sequence>MSSRTAPDPWLRRFTARPAARLQLVCLPHAGGGASSFRGWSGLLPPDVELLAVQYPGREDRFGEPMIDEMGALVVAVCDALAGVLDRPYVLFGHSMGSAVAYEVARELRRRGRPGPRRLVASGREAPVRPRGGEVHLGDDDALCAELSRLGGTATEILADHDLRRAVLGYVRNDYRLIETYRPAPATPLGCPVTVFTGDADPELTPAQAAAWAPLGDGQEDVQTFPGGHFYLGPHRAQVVNALLRRLDPALSRGRIEHPSTP</sequence>
<dbReference type="InterPro" id="IPR020802">
    <property type="entry name" value="TesA-like"/>
</dbReference>
<dbReference type="Gene3D" id="3.40.50.1820">
    <property type="entry name" value="alpha/beta hydrolase"/>
    <property type="match status" value="1"/>
</dbReference>
<dbReference type="Pfam" id="PF00975">
    <property type="entry name" value="Thioesterase"/>
    <property type="match status" value="1"/>
</dbReference>
<organism evidence="4 5">
    <name type="scientific">Pseudonocardia kunmingensis</name>
    <dbReference type="NCBI Taxonomy" id="630975"/>
    <lineage>
        <taxon>Bacteria</taxon>
        <taxon>Bacillati</taxon>
        <taxon>Actinomycetota</taxon>
        <taxon>Actinomycetes</taxon>
        <taxon>Pseudonocardiales</taxon>
        <taxon>Pseudonocardiaceae</taxon>
        <taxon>Pseudonocardia</taxon>
    </lineage>
</organism>
<dbReference type="Proteomes" id="UP000315677">
    <property type="component" value="Unassembled WGS sequence"/>
</dbReference>
<dbReference type="GO" id="GO:0016787">
    <property type="term" value="F:hydrolase activity"/>
    <property type="evidence" value="ECO:0007669"/>
    <property type="project" value="UniProtKB-KW"/>
</dbReference>
<reference evidence="4 5" key="1">
    <citation type="submission" date="2019-06" db="EMBL/GenBank/DDBJ databases">
        <title>Sequencing the genomes of 1000 actinobacteria strains.</title>
        <authorList>
            <person name="Klenk H.-P."/>
        </authorList>
    </citation>
    <scope>NUCLEOTIDE SEQUENCE [LARGE SCALE GENOMIC DNA]</scope>
    <source>
        <strain evidence="4 5">DSM 45301</strain>
    </source>
</reference>
<comment type="caution">
    <text evidence="4">The sequence shown here is derived from an EMBL/GenBank/DDBJ whole genome shotgun (WGS) entry which is preliminary data.</text>
</comment>
<feature type="domain" description="Thioesterase TesA-like" evidence="3">
    <location>
        <begin position="25"/>
        <end position="244"/>
    </location>
</feature>
<evidence type="ECO:0000313" key="5">
    <source>
        <dbReference type="Proteomes" id="UP000315677"/>
    </source>
</evidence>
<dbReference type="InterPro" id="IPR001031">
    <property type="entry name" value="Thioesterase"/>
</dbReference>
<gene>
    <name evidence="4" type="ORF">FB558_5094</name>
</gene>
<dbReference type="PANTHER" id="PTHR11487:SF0">
    <property type="entry name" value="S-ACYL FATTY ACID SYNTHASE THIOESTERASE, MEDIUM CHAIN"/>
    <property type="match status" value="1"/>
</dbReference>
<dbReference type="SUPFAM" id="SSF53474">
    <property type="entry name" value="alpha/beta-Hydrolases"/>
    <property type="match status" value="1"/>
</dbReference>
<dbReference type="RefSeq" id="WP_281288680.1">
    <property type="nucleotide sequence ID" value="NZ_VFPA01000003.1"/>
</dbReference>
<name>A0A543DJ29_9PSEU</name>
<keyword evidence="2" id="KW-0378">Hydrolase</keyword>
<dbReference type="PANTHER" id="PTHR11487">
    <property type="entry name" value="THIOESTERASE"/>
    <property type="match status" value="1"/>
</dbReference>
<accession>A0A543DJ29</accession>
<dbReference type="InterPro" id="IPR029058">
    <property type="entry name" value="AB_hydrolase_fold"/>
</dbReference>
<keyword evidence="5" id="KW-1185">Reference proteome</keyword>
<evidence type="ECO:0000313" key="4">
    <source>
        <dbReference type="EMBL" id="TQM09340.1"/>
    </source>
</evidence>
<evidence type="ECO:0000256" key="2">
    <source>
        <dbReference type="ARBA" id="ARBA00022801"/>
    </source>
</evidence>
<comment type="similarity">
    <text evidence="1">Belongs to the thioesterase family.</text>
</comment>
<protein>
    <submittedName>
        <fullName evidence="4">Surfactin synthase thioesterase subunit</fullName>
    </submittedName>
</protein>
<dbReference type="EMBL" id="VFPA01000003">
    <property type="protein sequence ID" value="TQM09340.1"/>
    <property type="molecule type" value="Genomic_DNA"/>
</dbReference>
<dbReference type="InterPro" id="IPR012223">
    <property type="entry name" value="TEII"/>
</dbReference>
<evidence type="ECO:0000259" key="3">
    <source>
        <dbReference type="SMART" id="SM00824"/>
    </source>
</evidence>
<evidence type="ECO:0000256" key="1">
    <source>
        <dbReference type="ARBA" id="ARBA00007169"/>
    </source>
</evidence>
<dbReference type="AlphaFoldDB" id="A0A543DJ29"/>
<dbReference type="GO" id="GO:0008610">
    <property type="term" value="P:lipid biosynthetic process"/>
    <property type="evidence" value="ECO:0007669"/>
    <property type="project" value="TreeGrafter"/>
</dbReference>
<proteinExistence type="inferred from homology"/>
<dbReference type="SMART" id="SM00824">
    <property type="entry name" value="PKS_TE"/>
    <property type="match status" value="1"/>
</dbReference>